<organism evidence="1">
    <name type="scientific">bioreactor metagenome</name>
    <dbReference type="NCBI Taxonomy" id="1076179"/>
    <lineage>
        <taxon>unclassified sequences</taxon>
        <taxon>metagenomes</taxon>
        <taxon>ecological metagenomes</taxon>
    </lineage>
</organism>
<protein>
    <submittedName>
        <fullName evidence="1">Uncharacterized protein</fullName>
    </submittedName>
</protein>
<dbReference type="EMBL" id="VSSQ01054793">
    <property type="protein sequence ID" value="MPN08707.1"/>
    <property type="molecule type" value="Genomic_DNA"/>
</dbReference>
<dbReference type="AlphaFoldDB" id="A0A645F3I1"/>
<reference evidence="1" key="1">
    <citation type="submission" date="2019-08" db="EMBL/GenBank/DDBJ databases">
        <authorList>
            <person name="Kucharzyk K."/>
            <person name="Murdoch R.W."/>
            <person name="Higgins S."/>
            <person name="Loffler F."/>
        </authorList>
    </citation>
    <scope>NUCLEOTIDE SEQUENCE</scope>
</reference>
<accession>A0A645F3I1</accession>
<sequence>MPVIGRRQAAPGLSRINHPILCDGNGWVNPFNYSRFPTACFDITQKSMAVHVGTGDSYIQGFGKDLAGIVGDPFNIKVIQRPKLLQHFSFIQQIDQTHAIVSFQN</sequence>
<evidence type="ECO:0000313" key="1">
    <source>
        <dbReference type="EMBL" id="MPN08707.1"/>
    </source>
</evidence>
<proteinExistence type="predicted"/>
<comment type="caution">
    <text evidence="1">The sequence shown here is derived from an EMBL/GenBank/DDBJ whole genome shotgun (WGS) entry which is preliminary data.</text>
</comment>
<gene>
    <name evidence="1" type="ORF">SDC9_155992</name>
</gene>
<name>A0A645F3I1_9ZZZZ</name>